<protein>
    <recommendedName>
        <fullName evidence="3">Peptidase M56 domain-containing protein</fullName>
    </recommendedName>
</protein>
<name>A0A1D8GLV2_9FIRM</name>
<feature type="transmembrane region" description="Helical" evidence="2">
    <location>
        <begin position="6"/>
        <end position="25"/>
    </location>
</feature>
<keyword evidence="5" id="KW-1185">Reference proteome</keyword>
<keyword evidence="2" id="KW-1133">Transmembrane helix</keyword>
<evidence type="ECO:0000313" key="5">
    <source>
        <dbReference type="Proteomes" id="UP000095743"/>
    </source>
</evidence>
<keyword evidence="2" id="KW-0812">Transmembrane</keyword>
<dbReference type="CDD" id="cd07341">
    <property type="entry name" value="M56_BlaR1_MecR1_like"/>
    <property type="match status" value="1"/>
</dbReference>
<dbReference type="InterPro" id="IPR052173">
    <property type="entry name" value="Beta-lactam_resp_regulator"/>
</dbReference>
<evidence type="ECO:0000259" key="3">
    <source>
        <dbReference type="Pfam" id="PF05569"/>
    </source>
</evidence>
<feature type="domain" description="Peptidase M56" evidence="3">
    <location>
        <begin position="2"/>
        <end position="287"/>
    </location>
</feature>
<feature type="region of interest" description="Disordered" evidence="1">
    <location>
        <begin position="450"/>
        <end position="476"/>
    </location>
</feature>
<feature type="transmembrane region" description="Helical" evidence="2">
    <location>
        <begin position="101"/>
        <end position="121"/>
    </location>
</feature>
<dbReference type="RefSeq" id="WP_069980197.1">
    <property type="nucleotide sequence ID" value="NZ_CP017269.1"/>
</dbReference>
<proteinExistence type="predicted"/>
<dbReference type="EMBL" id="CP017269">
    <property type="protein sequence ID" value="AOT71895.1"/>
    <property type="molecule type" value="Genomic_DNA"/>
</dbReference>
<evidence type="ECO:0000313" key="4">
    <source>
        <dbReference type="EMBL" id="AOT71895.1"/>
    </source>
</evidence>
<gene>
    <name evidence="4" type="ORF">Gferi_21575</name>
</gene>
<evidence type="ECO:0000256" key="2">
    <source>
        <dbReference type="SAM" id="Phobius"/>
    </source>
</evidence>
<dbReference type="Proteomes" id="UP000095743">
    <property type="component" value="Chromosome"/>
</dbReference>
<feature type="transmembrane region" description="Helical" evidence="2">
    <location>
        <begin position="296"/>
        <end position="318"/>
    </location>
</feature>
<feature type="transmembrane region" description="Helical" evidence="2">
    <location>
        <begin position="209"/>
        <end position="231"/>
    </location>
</feature>
<organism evidence="4 5">
    <name type="scientific">Geosporobacter ferrireducens</name>
    <dbReference type="NCBI Taxonomy" id="1424294"/>
    <lineage>
        <taxon>Bacteria</taxon>
        <taxon>Bacillati</taxon>
        <taxon>Bacillota</taxon>
        <taxon>Clostridia</taxon>
        <taxon>Peptostreptococcales</taxon>
        <taxon>Thermotaleaceae</taxon>
        <taxon>Geosporobacter</taxon>
    </lineage>
</organism>
<dbReference type="Pfam" id="PF05569">
    <property type="entry name" value="Peptidase_M56"/>
    <property type="match status" value="1"/>
</dbReference>
<dbReference type="InterPro" id="IPR008756">
    <property type="entry name" value="Peptidase_M56"/>
</dbReference>
<dbReference type="AlphaFoldDB" id="A0A1D8GLV2"/>
<feature type="transmembrane region" description="Helical" evidence="2">
    <location>
        <begin position="32"/>
        <end position="50"/>
    </location>
</feature>
<evidence type="ECO:0000256" key="1">
    <source>
        <dbReference type="SAM" id="MobiDB-lite"/>
    </source>
</evidence>
<dbReference type="PANTHER" id="PTHR34978">
    <property type="entry name" value="POSSIBLE SENSOR-TRANSDUCER PROTEIN BLAR"/>
    <property type="match status" value="1"/>
</dbReference>
<dbReference type="PANTHER" id="PTHR34978:SF3">
    <property type="entry name" value="SLR0241 PROTEIN"/>
    <property type="match status" value="1"/>
</dbReference>
<keyword evidence="2" id="KW-0472">Membrane</keyword>
<accession>A0A1D8GLV2</accession>
<dbReference type="STRING" id="1424294.Gferi_21575"/>
<feature type="compositionally biased region" description="Polar residues" evidence="1">
    <location>
        <begin position="464"/>
        <end position="474"/>
    </location>
</feature>
<dbReference type="KEGG" id="gfe:Gferi_21575"/>
<reference evidence="4 5" key="1">
    <citation type="submission" date="2016-09" db="EMBL/GenBank/DDBJ databases">
        <title>Genomic analysis reveals versatility of anaerobic energy metabolism of Geosporobacter ferrireducens IRF9 of phylum Firmicutes.</title>
        <authorList>
            <person name="Kim S.-J."/>
        </authorList>
    </citation>
    <scope>NUCLEOTIDE SEQUENCE [LARGE SCALE GENOMIC DNA]</scope>
    <source>
        <strain evidence="4 5">IRF9</strain>
    </source>
</reference>
<sequence length="575" mass="64764">MEILNMSLSAAVLILTIVIIRRLALHRLPKKTFLALWAVALYRLLIPFSVSSRFSIYTLADMLKNRFWTANKPSIDTVTPNTRIITEKLTPILAEVTPVSISPVMVMWLIGLSICALFFLVTHLRCRREYKTALPISNEFVKGWQQDHPIRRRVEIRQSDKIVVPLTYGVFLPVILLPKTTDWTDETKLHYILTHELVHIRRFDTLTKWLLAAALCTHWFNPFVWVMYVLANRDIELSCDESVVRIFGERMKSAYALTLIGLEEKKSQLNPLASNFNKNAIEERIVSIMKMKKNSLMGIFLAFTLVIGMTTIFATNAASAVDKEQKNKVYNVTIAEETAYIETPASKAEAFAIYELYGLTYNKSTDQLFYNGELVRWFEDYYPVGEGGSTGRDYFNANGTIDVHGVRDLSQLTRNPDGSTDPSGKLVGVEPYSQAAFDARDIDQLKNPPMSVTAVENSSEEQEASQGSTSTIVYSSEGGMMTPEERAKIYAVYEPFGLIYDKKQDCFYYNGKLVRSFIDILSSNGEALSSGKFKGSMRQINNPDGKGEVDIKAVRDYTKPNAGGEGKLIGVEVVN</sequence>